<sequence>MSEFLASLLAKAALVLLEALIMRFVQSLATAIMRPAGLRLA</sequence>
<gene>
    <name evidence="1" type="ORF">EDD27_7845</name>
</gene>
<evidence type="ECO:0000313" key="2">
    <source>
        <dbReference type="Proteomes" id="UP000284824"/>
    </source>
</evidence>
<comment type="caution">
    <text evidence="1">The sequence shown here is derived from an EMBL/GenBank/DDBJ whole genome shotgun (WGS) entry which is preliminary data.</text>
</comment>
<name>A0A438MHM3_9ACTN</name>
<evidence type="ECO:0000313" key="1">
    <source>
        <dbReference type="EMBL" id="RVX45068.1"/>
    </source>
</evidence>
<dbReference type="RefSeq" id="WP_277750785.1">
    <property type="nucleotide sequence ID" value="NZ_SAUN01000001.1"/>
</dbReference>
<reference evidence="1 2" key="1">
    <citation type="submission" date="2019-01" db="EMBL/GenBank/DDBJ databases">
        <title>Sequencing the genomes of 1000 actinobacteria strains.</title>
        <authorList>
            <person name="Klenk H.-P."/>
        </authorList>
    </citation>
    <scope>NUCLEOTIDE SEQUENCE [LARGE SCALE GENOMIC DNA]</scope>
    <source>
        <strain evidence="1 2">DSM 43925</strain>
    </source>
</reference>
<dbReference type="EMBL" id="SAUN01000001">
    <property type="protein sequence ID" value="RVX45068.1"/>
    <property type="molecule type" value="Genomic_DNA"/>
</dbReference>
<keyword evidence="2" id="KW-1185">Reference proteome</keyword>
<organism evidence="1 2">
    <name type="scientific">Nonomuraea polychroma</name>
    <dbReference type="NCBI Taxonomy" id="46176"/>
    <lineage>
        <taxon>Bacteria</taxon>
        <taxon>Bacillati</taxon>
        <taxon>Actinomycetota</taxon>
        <taxon>Actinomycetes</taxon>
        <taxon>Streptosporangiales</taxon>
        <taxon>Streptosporangiaceae</taxon>
        <taxon>Nonomuraea</taxon>
    </lineage>
</organism>
<dbReference type="Proteomes" id="UP000284824">
    <property type="component" value="Unassembled WGS sequence"/>
</dbReference>
<accession>A0A438MHM3</accession>
<protein>
    <submittedName>
        <fullName evidence="1">Uncharacterized protein</fullName>
    </submittedName>
</protein>
<dbReference type="AlphaFoldDB" id="A0A438MHM3"/>
<proteinExistence type="predicted"/>